<dbReference type="PANTHER" id="PTHR43495:SF5">
    <property type="entry name" value="GAMMA-AMINOBUTYRIC ACID PERMEASE"/>
    <property type="match status" value="1"/>
</dbReference>
<reference evidence="8 9" key="1">
    <citation type="journal article" date="2018" name="Nat. Biotechnol.">
        <title>A standardized bacterial taxonomy based on genome phylogeny substantially revises the tree of life.</title>
        <authorList>
            <person name="Parks D.H."/>
            <person name="Chuvochina M."/>
            <person name="Waite D.W."/>
            <person name="Rinke C."/>
            <person name="Skarshewski A."/>
            <person name="Chaumeil P.A."/>
            <person name="Hugenholtz P."/>
        </authorList>
    </citation>
    <scope>NUCLEOTIDE SEQUENCE [LARGE SCALE GENOMIC DNA]</scope>
    <source>
        <strain evidence="8">UBA9669</strain>
    </source>
</reference>
<keyword evidence="2" id="KW-0813">Transport</keyword>
<dbReference type="GO" id="GO:0006865">
    <property type="term" value="P:amino acid transport"/>
    <property type="evidence" value="ECO:0007669"/>
    <property type="project" value="InterPro"/>
</dbReference>
<proteinExistence type="predicted"/>
<dbReference type="GO" id="GO:0016020">
    <property type="term" value="C:membrane"/>
    <property type="evidence" value="ECO:0007669"/>
    <property type="project" value="UniProtKB-SubCell"/>
</dbReference>
<keyword evidence="3 6" id="KW-0812">Transmembrane</keyword>
<feature type="transmembrane region" description="Helical" evidence="6">
    <location>
        <begin position="337"/>
        <end position="358"/>
    </location>
</feature>
<comment type="caution">
    <text evidence="8">The sequence shown here is derived from an EMBL/GenBank/DDBJ whole genome shotgun (WGS) entry which is preliminary data.</text>
</comment>
<feature type="transmembrane region" description="Helical" evidence="6">
    <location>
        <begin position="21"/>
        <end position="40"/>
    </location>
</feature>
<evidence type="ECO:0000256" key="5">
    <source>
        <dbReference type="ARBA" id="ARBA00023136"/>
    </source>
</evidence>
<feature type="transmembrane region" description="Helical" evidence="6">
    <location>
        <begin position="46"/>
        <end position="65"/>
    </location>
</feature>
<dbReference type="PIRSF" id="PIRSF006060">
    <property type="entry name" value="AA_transporter"/>
    <property type="match status" value="1"/>
</dbReference>
<comment type="subcellular location">
    <subcellularLocation>
        <location evidence="1">Membrane</location>
        <topology evidence="1">Multi-pass membrane protein</topology>
    </subcellularLocation>
</comment>
<organism evidence="8 9">
    <name type="scientific">Acinetobacter ursingii</name>
    <dbReference type="NCBI Taxonomy" id="108980"/>
    <lineage>
        <taxon>Bacteria</taxon>
        <taxon>Pseudomonadati</taxon>
        <taxon>Pseudomonadota</taxon>
        <taxon>Gammaproteobacteria</taxon>
        <taxon>Moraxellales</taxon>
        <taxon>Moraxellaceae</taxon>
        <taxon>Acinetobacter</taxon>
    </lineage>
</organism>
<evidence type="ECO:0000256" key="2">
    <source>
        <dbReference type="ARBA" id="ARBA00022448"/>
    </source>
</evidence>
<feature type="transmembrane region" description="Helical" evidence="6">
    <location>
        <begin position="435"/>
        <end position="456"/>
    </location>
</feature>
<feature type="transmembrane region" description="Helical" evidence="6">
    <location>
        <begin position="205"/>
        <end position="226"/>
    </location>
</feature>
<dbReference type="Gene3D" id="1.20.1740.10">
    <property type="entry name" value="Amino acid/polyamine transporter I"/>
    <property type="match status" value="1"/>
</dbReference>
<dbReference type="InterPro" id="IPR004841">
    <property type="entry name" value="AA-permease/SLC12A_dom"/>
</dbReference>
<keyword evidence="5 6" id="KW-0472">Membrane</keyword>
<evidence type="ECO:0000256" key="6">
    <source>
        <dbReference type="SAM" id="Phobius"/>
    </source>
</evidence>
<feature type="transmembrane region" description="Helical" evidence="6">
    <location>
        <begin position="104"/>
        <end position="127"/>
    </location>
</feature>
<gene>
    <name evidence="8" type="ORF">DHW29_07010</name>
</gene>
<evidence type="ECO:0000256" key="3">
    <source>
        <dbReference type="ARBA" id="ARBA00022692"/>
    </source>
</evidence>
<evidence type="ECO:0000256" key="4">
    <source>
        <dbReference type="ARBA" id="ARBA00022989"/>
    </source>
</evidence>
<keyword evidence="4 6" id="KW-1133">Transmembrane helix</keyword>
<feature type="transmembrane region" description="Helical" evidence="6">
    <location>
        <begin position="410"/>
        <end position="429"/>
    </location>
</feature>
<feature type="transmembrane region" description="Helical" evidence="6">
    <location>
        <begin position="133"/>
        <end position="154"/>
    </location>
</feature>
<evidence type="ECO:0000313" key="9">
    <source>
        <dbReference type="Proteomes" id="UP000263596"/>
    </source>
</evidence>
<feature type="transmembrane region" description="Helical" evidence="6">
    <location>
        <begin position="370"/>
        <end position="389"/>
    </location>
</feature>
<accession>A0A3D2SKG2</accession>
<feature type="domain" description="Amino acid permease/ SLC12A" evidence="7">
    <location>
        <begin position="18"/>
        <end position="451"/>
    </location>
</feature>
<dbReference type="Proteomes" id="UP000263596">
    <property type="component" value="Unassembled WGS sequence"/>
</dbReference>
<dbReference type="EMBL" id="DPVE01000127">
    <property type="protein sequence ID" value="HCK29947.1"/>
    <property type="molecule type" value="Genomic_DNA"/>
</dbReference>
<dbReference type="Pfam" id="PF00324">
    <property type="entry name" value="AA_permease"/>
    <property type="match status" value="1"/>
</dbReference>
<dbReference type="FunFam" id="1.20.1740.10:FF:000001">
    <property type="entry name" value="Amino acid permease"/>
    <property type="match status" value="1"/>
</dbReference>
<feature type="transmembrane region" description="Helical" evidence="6">
    <location>
        <begin position="247"/>
        <end position="268"/>
    </location>
</feature>
<dbReference type="RefSeq" id="WP_049174030.1">
    <property type="nucleotide sequence ID" value="NZ_BKFK01000012.1"/>
</dbReference>
<evidence type="ECO:0000259" key="7">
    <source>
        <dbReference type="Pfam" id="PF00324"/>
    </source>
</evidence>
<dbReference type="AlphaFoldDB" id="A0A3D2SKG2"/>
<evidence type="ECO:0000313" key="8">
    <source>
        <dbReference type="EMBL" id="HCK29947.1"/>
    </source>
</evidence>
<protein>
    <submittedName>
        <fullName evidence="8">Amino acid permease</fullName>
    </submittedName>
</protein>
<dbReference type="PROSITE" id="PS00218">
    <property type="entry name" value="AMINO_ACID_PERMEASE_1"/>
    <property type="match status" value="1"/>
</dbReference>
<sequence length="479" mass="53000">MYDSNSNQDLKSALKPRHVQMMALGGVIGMGLFVGSSVVIQSAGPAAILSFLITGVLIILVMRMLGELATASPVTGSFYAYARYAFQDSPFLSRLAGFMTGWMYWYFWVIVIALEAIVGAKLMAYWLPDIPQWIVSLVLLILLTATNLFSVKSFGEFEFWFSSIKVAAITTFIFLCSIYLFGLWPNHQASGFGELMNHGGFMPNGWGPVLSGAVAATAFYFGAEIVTIAAAETENPEKSVAKATQSVISRVLIFYVCSIFLVVCIVPWNSPDIATPYVSALKVLNIPFVADIMNAVILIAVLSCLNSGVYAASRMLFALTKHGDAPRSLTKLSKKGVPVRAILFSTVFGYISILASYFSPEGVFPFLVESYGTVALFVYIIIAFSQIRLRRHLERVAPERLKVRMWCFPYLSYFAIAGMLCIFIAMAFIPSLQKAFWFGIASAVILFCIFLVRDYVELIKLRKQHPKFEALIPAKHTEI</sequence>
<evidence type="ECO:0000256" key="1">
    <source>
        <dbReference type="ARBA" id="ARBA00004141"/>
    </source>
</evidence>
<dbReference type="InterPro" id="IPR004840">
    <property type="entry name" value="Amino_acid_permease_CS"/>
</dbReference>
<dbReference type="GO" id="GO:0055085">
    <property type="term" value="P:transmembrane transport"/>
    <property type="evidence" value="ECO:0007669"/>
    <property type="project" value="InterPro"/>
</dbReference>
<name>A0A3D2SKG2_9GAMM</name>
<dbReference type="PANTHER" id="PTHR43495">
    <property type="entry name" value="GABA PERMEASE"/>
    <property type="match status" value="1"/>
</dbReference>
<feature type="transmembrane region" description="Helical" evidence="6">
    <location>
        <begin position="166"/>
        <end position="185"/>
    </location>
</feature>
<feature type="transmembrane region" description="Helical" evidence="6">
    <location>
        <begin position="288"/>
        <end position="312"/>
    </location>
</feature>